<dbReference type="RefSeq" id="XP_008095706.1">
    <property type="nucleotide sequence ID" value="XM_008097515.1"/>
</dbReference>
<organism evidence="3">
    <name type="scientific">Colletotrichum graminicola (strain M1.001 / M2 / FGSC 10212)</name>
    <name type="common">Maize anthracnose fungus</name>
    <name type="synonym">Glomerella graminicola</name>
    <dbReference type="NCBI Taxonomy" id="645133"/>
    <lineage>
        <taxon>Eukaryota</taxon>
        <taxon>Fungi</taxon>
        <taxon>Dikarya</taxon>
        <taxon>Ascomycota</taxon>
        <taxon>Pezizomycotina</taxon>
        <taxon>Sordariomycetes</taxon>
        <taxon>Hypocreomycetidae</taxon>
        <taxon>Glomerellales</taxon>
        <taxon>Glomerellaceae</taxon>
        <taxon>Colletotrichum</taxon>
        <taxon>Colletotrichum graminicola species complex</taxon>
    </lineage>
</organism>
<dbReference type="VEuPathDB" id="FungiDB:GLRG_06661"/>
<protein>
    <submittedName>
        <fullName evidence="2">Uncharacterized protein</fullName>
    </submittedName>
</protein>
<evidence type="ECO:0000256" key="1">
    <source>
        <dbReference type="SAM" id="MobiDB-lite"/>
    </source>
</evidence>
<dbReference type="HOGENOM" id="CLU_2223087_0_0_1"/>
<dbReference type="AlphaFoldDB" id="E3QLE8"/>
<dbReference type="STRING" id="645133.E3QLE8"/>
<sequence length="106" mass="10970">MSLAPARGSLHLCQRGGGGGGGHINRGHGPDVTEGRLANALLTSSLKSNDLPAEAHDVWAFSKAWNVALTTRNTMKPSTTAGMAVLAQLAKVEGPLCLLVSQDPIE</sequence>
<feature type="compositionally biased region" description="Gly residues" evidence="1">
    <location>
        <begin position="15"/>
        <end position="24"/>
    </location>
</feature>
<evidence type="ECO:0000313" key="2">
    <source>
        <dbReference type="EMBL" id="EFQ31686.1"/>
    </source>
</evidence>
<proteinExistence type="predicted"/>
<dbReference type="GeneID" id="24412026"/>
<dbReference type="Proteomes" id="UP000008782">
    <property type="component" value="Unassembled WGS sequence"/>
</dbReference>
<name>E3QLE8_COLGM</name>
<evidence type="ECO:0000313" key="3">
    <source>
        <dbReference type="Proteomes" id="UP000008782"/>
    </source>
</evidence>
<keyword evidence="3" id="KW-1185">Reference proteome</keyword>
<feature type="region of interest" description="Disordered" evidence="1">
    <location>
        <begin position="12"/>
        <end position="31"/>
    </location>
</feature>
<reference evidence="3" key="1">
    <citation type="journal article" date="2012" name="Nat. Genet.">
        <title>Lifestyle transitions in plant pathogenic Colletotrichum fungi deciphered by genome and transcriptome analyses.</title>
        <authorList>
            <person name="O'Connell R.J."/>
            <person name="Thon M.R."/>
            <person name="Hacquard S."/>
            <person name="Amyotte S.G."/>
            <person name="Kleemann J."/>
            <person name="Torres M.F."/>
            <person name="Damm U."/>
            <person name="Buiate E.A."/>
            <person name="Epstein L."/>
            <person name="Alkan N."/>
            <person name="Altmueller J."/>
            <person name="Alvarado-Balderrama L."/>
            <person name="Bauser C.A."/>
            <person name="Becker C."/>
            <person name="Birren B.W."/>
            <person name="Chen Z."/>
            <person name="Choi J."/>
            <person name="Crouch J.A."/>
            <person name="Duvick J.P."/>
            <person name="Farman M.A."/>
            <person name="Gan P."/>
            <person name="Heiman D."/>
            <person name="Henrissat B."/>
            <person name="Howard R.J."/>
            <person name="Kabbage M."/>
            <person name="Koch C."/>
            <person name="Kracher B."/>
            <person name="Kubo Y."/>
            <person name="Law A.D."/>
            <person name="Lebrun M.-H."/>
            <person name="Lee Y.-H."/>
            <person name="Miyara I."/>
            <person name="Moore N."/>
            <person name="Neumann U."/>
            <person name="Nordstroem K."/>
            <person name="Panaccione D.G."/>
            <person name="Panstruga R."/>
            <person name="Place M."/>
            <person name="Proctor R.H."/>
            <person name="Prusky D."/>
            <person name="Rech G."/>
            <person name="Reinhardt R."/>
            <person name="Rollins J.A."/>
            <person name="Rounsley S."/>
            <person name="Schardl C.L."/>
            <person name="Schwartz D.C."/>
            <person name="Shenoy N."/>
            <person name="Shirasu K."/>
            <person name="Sikhakolli U.R."/>
            <person name="Stueber K."/>
            <person name="Sukno S.A."/>
            <person name="Sweigard J.A."/>
            <person name="Takano Y."/>
            <person name="Takahara H."/>
            <person name="Trail F."/>
            <person name="van der Does H.C."/>
            <person name="Voll L.M."/>
            <person name="Will I."/>
            <person name="Young S."/>
            <person name="Zeng Q."/>
            <person name="Zhang J."/>
            <person name="Zhou S."/>
            <person name="Dickman M.B."/>
            <person name="Schulze-Lefert P."/>
            <person name="Ver Loren van Themaat E."/>
            <person name="Ma L.-J."/>
            <person name="Vaillancourt L.J."/>
        </authorList>
    </citation>
    <scope>NUCLEOTIDE SEQUENCE [LARGE SCALE GENOMIC DNA]</scope>
    <source>
        <strain evidence="3">M1.001 / M2 / FGSC 10212</strain>
    </source>
</reference>
<accession>E3QLE8</accession>
<gene>
    <name evidence="2" type="ORF">GLRG_06661</name>
</gene>
<dbReference type="EMBL" id="GG697357">
    <property type="protein sequence ID" value="EFQ31686.1"/>
    <property type="molecule type" value="Genomic_DNA"/>
</dbReference>